<evidence type="ECO:0000313" key="1">
    <source>
        <dbReference type="EMBL" id="GFR65070.1"/>
    </source>
</evidence>
<keyword evidence="2" id="KW-1185">Reference proteome</keyword>
<dbReference type="SUPFAM" id="SSF56219">
    <property type="entry name" value="DNase I-like"/>
    <property type="match status" value="1"/>
</dbReference>
<organism evidence="1 2">
    <name type="scientific">Elysia marginata</name>
    <dbReference type="NCBI Taxonomy" id="1093978"/>
    <lineage>
        <taxon>Eukaryota</taxon>
        <taxon>Metazoa</taxon>
        <taxon>Spiralia</taxon>
        <taxon>Lophotrochozoa</taxon>
        <taxon>Mollusca</taxon>
        <taxon>Gastropoda</taxon>
        <taxon>Heterobranchia</taxon>
        <taxon>Euthyneura</taxon>
        <taxon>Panpulmonata</taxon>
        <taxon>Sacoglossa</taxon>
        <taxon>Placobranchoidea</taxon>
        <taxon>Plakobranchidae</taxon>
        <taxon>Elysia</taxon>
    </lineage>
</organism>
<dbReference type="InterPro" id="IPR036691">
    <property type="entry name" value="Endo/exonu/phosph_ase_sf"/>
</dbReference>
<comment type="caution">
    <text evidence="1">The sequence shown here is derived from an EMBL/GenBank/DDBJ whole genome shotgun (WGS) entry which is preliminary data.</text>
</comment>
<protein>
    <recommendedName>
        <fullName evidence="3">Endonuclease/exonuclease/phosphatase domain-containing protein</fullName>
    </recommendedName>
</protein>
<name>A0AAV4EWJ8_9GAST</name>
<evidence type="ECO:0008006" key="3">
    <source>
        <dbReference type="Google" id="ProtNLM"/>
    </source>
</evidence>
<dbReference type="EMBL" id="BMAT01000365">
    <property type="protein sequence ID" value="GFR65070.1"/>
    <property type="molecule type" value="Genomic_DNA"/>
</dbReference>
<dbReference type="Proteomes" id="UP000762676">
    <property type="component" value="Unassembled WGS sequence"/>
</dbReference>
<gene>
    <name evidence="1" type="ORF">ElyMa_000196300</name>
</gene>
<accession>A0AAV4EWJ8</accession>
<dbReference type="AlphaFoldDB" id="A0AAV4EWJ8"/>
<dbReference type="Gene3D" id="3.60.10.10">
    <property type="entry name" value="Endonuclease/exonuclease/phosphatase"/>
    <property type="match status" value="1"/>
</dbReference>
<sequence>MHSDQRFKKQSSSDNLISVNVTQAYSVCNKAQWLKVLHLNAQSIGNKTTLVNDLIVELDADIAFITETWLKPKGDEGIVSQLRVRPDGYAKPLNFAGTTGQSGGGICVIHFESLGVQWPTLWPQGSVFRGSAKFC</sequence>
<reference evidence="1 2" key="1">
    <citation type="journal article" date="2021" name="Elife">
        <title>Chloroplast acquisition without the gene transfer in kleptoplastic sea slugs, Plakobranchus ocellatus.</title>
        <authorList>
            <person name="Maeda T."/>
            <person name="Takahashi S."/>
            <person name="Yoshida T."/>
            <person name="Shimamura S."/>
            <person name="Takaki Y."/>
            <person name="Nagai Y."/>
            <person name="Toyoda A."/>
            <person name="Suzuki Y."/>
            <person name="Arimoto A."/>
            <person name="Ishii H."/>
            <person name="Satoh N."/>
            <person name="Nishiyama T."/>
            <person name="Hasebe M."/>
            <person name="Maruyama T."/>
            <person name="Minagawa J."/>
            <person name="Obokata J."/>
            <person name="Shigenobu S."/>
        </authorList>
    </citation>
    <scope>NUCLEOTIDE SEQUENCE [LARGE SCALE GENOMIC DNA]</scope>
</reference>
<proteinExistence type="predicted"/>
<evidence type="ECO:0000313" key="2">
    <source>
        <dbReference type="Proteomes" id="UP000762676"/>
    </source>
</evidence>